<feature type="transmembrane region" description="Helical" evidence="9">
    <location>
        <begin position="58"/>
        <end position="77"/>
    </location>
</feature>
<dbReference type="KEGG" id="huw:FPZ11_11520"/>
<protein>
    <submittedName>
        <fullName evidence="10">AI-2E family transporter</fullName>
    </submittedName>
</protein>
<feature type="transmembrane region" description="Helical" evidence="9">
    <location>
        <begin position="202"/>
        <end position="224"/>
    </location>
</feature>
<evidence type="ECO:0000256" key="5">
    <source>
        <dbReference type="ARBA" id="ARBA00022692"/>
    </source>
</evidence>
<keyword evidence="4" id="KW-1003">Cell membrane</keyword>
<evidence type="ECO:0000313" key="11">
    <source>
        <dbReference type="Proteomes" id="UP000320216"/>
    </source>
</evidence>
<keyword evidence="11" id="KW-1185">Reference proteome</keyword>
<evidence type="ECO:0000256" key="3">
    <source>
        <dbReference type="ARBA" id="ARBA00022448"/>
    </source>
</evidence>
<reference evidence="10 11" key="1">
    <citation type="submission" date="2019-07" db="EMBL/GenBank/DDBJ databases">
        <title>Full genome sequence of Humibacter sp. WJ7-1.</title>
        <authorList>
            <person name="Im W.-T."/>
        </authorList>
    </citation>
    <scope>NUCLEOTIDE SEQUENCE [LARGE SCALE GENOMIC DNA]</scope>
    <source>
        <strain evidence="10 11">WJ7-1</strain>
    </source>
</reference>
<feature type="compositionally biased region" description="Pro residues" evidence="8">
    <location>
        <begin position="413"/>
        <end position="423"/>
    </location>
</feature>
<name>A0A5B8M6A9_9MICO</name>
<sequence>MPEHGWTPVGDETRRKGNPCLRGDSFRIVHRMSEFDRNDVDRRSDAGLPRGVRTASEWAWRLLVIVALAGVVVYLVVVFQDVVVPLLVALLVCALVQPSVGALTRRRWPKWLAIVVCLLALAVIVGALVLLVVWQVRAGIPQLQREGEAAYDRAREVLRQPPFGVSDRDLANYLKDLTAFLQKDASSILGGALKVGAATGHVLTGALIALFATIFMLIDGVGIWRWIVRLFPKAAHPGLSAAGTAGWTTLTSFVRVQIVVALVNGVGIGLVAFFLGLPLAVPIAVIVLIASFIPVIGAIVSGIVAVAIALVFGGPVQAIIMLAGVLGVHLLEAHVLQPLLVGGAVKVHPLAVVVGVAAGTGLAGVPGALFAVPFLAVANSMITAMLHSHDRAAPVDEHGHTETAPHHESDVTKPPPGIQEPEG</sequence>
<feature type="transmembrane region" description="Helical" evidence="9">
    <location>
        <begin position="352"/>
        <end position="378"/>
    </location>
</feature>
<feature type="transmembrane region" description="Helical" evidence="9">
    <location>
        <begin position="283"/>
        <end position="312"/>
    </location>
</feature>
<feature type="transmembrane region" description="Helical" evidence="9">
    <location>
        <begin position="319"/>
        <end position="340"/>
    </location>
</feature>
<accession>A0A5B8M6A9</accession>
<feature type="region of interest" description="Disordered" evidence="8">
    <location>
        <begin position="395"/>
        <end position="423"/>
    </location>
</feature>
<dbReference type="Proteomes" id="UP000320216">
    <property type="component" value="Chromosome"/>
</dbReference>
<evidence type="ECO:0000256" key="7">
    <source>
        <dbReference type="ARBA" id="ARBA00023136"/>
    </source>
</evidence>
<organism evidence="10 11">
    <name type="scientific">Humibacter ginsenosidimutans</name>
    <dbReference type="NCBI Taxonomy" id="2599293"/>
    <lineage>
        <taxon>Bacteria</taxon>
        <taxon>Bacillati</taxon>
        <taxon>Actinomycetota</taxon>
        <taxon>Actinomycetes</taxon>
        <taxon>Micrococcales</taxon>
        <taxon>Microbacteriaceae</taxon>
        <taxon>Humibacter</taxon>
    </lineage>
</organism>
<dbReference type="PANTHER" id="PTHR21716:SF53">
    <property type="entry name" value="PERMEASE PERM-RELATED"/>
    <property type="match status" value="1"/>
</dbReference>
<feature type="compositionally biased region" description="Basic and acidic residues" evidence="8">
    <location>
        <begin position="395"/>
        <end position="411"/>
    </location>
</feature>
<evidence type="ECO:0000256" key="1">
    <source>
        <dbReference type="ARBA" id="ARBA00004651"/>
    </source>
</evidence>
<evidence type="ECO:0000256" key="9">
    <source>
        <dbReference type="SAM" id="Phobius"/>
    </source>
</evidence>
<feature type="transmembrane region" description="Helical" evidence="9">
    <location>
        <begin position="258"/>
        <end position="277"/>
    </location>
</feature>
<keyword evidence="3" id="KW-0813">Transport</keyword>
<dbReference type="GO" id="GO:0005886">
    <property type="term" value="C:plasma membrane"/>
    <property type="evidence" value="ECO:0007669"/>
    <property type="project" value="UniProtKB-SubCell"/>
</dbReference>
<feature type="transmembrane region" description="Helical" evidence="9">
    <location>
        <begin position="111"/>
        <end position="134"/>
    </location>
</feature>
<keyword evidence="5 9" id="KW-0812">Transmembrane</keyword>
<dbReference type="InterPro" id="IPR002549">
    <property type="entry name" value="AI-2E-like"/>
</dbReference>
<dbReference type="EMBL" id="CP042305">
    <property type="protein sequence ID" value="QDZ15305.1"/>
    <property type="molecule type" value="Genomic_DNA"/>
</dbReference>
<dbReference type="SUPFAM" id="SSF82866">
    <property type="entry name" value="Multidrug efflux transporter AcrB transmembrane domain"/>
    <property type="match status" value="1"/>
</dbReference>
<comment type="similarity">
    <text evidence="2">Belongs to the autoinducer-2 exporter (AI-2E) (TC 2.A.86) family.</text>
</comment>
<keyword evidence="6 9" id="KW-1133">Transmembrane helix</keyword>
<dbReference type="GO" id="GO:0055085">
    <property type="term" value="P:transmembrane transport"/>
    <property type="evidence" value="ECO:0007669"/>
    <property type="project" value="TreeGrafter"/>
</dbReference>
<evidence type="ECO:0000256" key="8">
    <source>
        <dbReference type="SAM" id="MobiDB-lite"/>
    </source>
</evidence>
<proteinExistence type="inferred from homology"/>
<evidence type="ECO:0000256" key="2">
    <source>
        <dbReference type="ARBA" id="ARBA00009773"/>
    </source>
</evidence>
<dbReference type="PANTHER" id="PTHR21716">
    <property type="entry name" value="TRANSMEMBRANE PROTEIN"/>
    <property type="match status" value="1"/>
</dbReference>
<evidence type="ECO:0000256" key="4">
    <source>
        <dbReference type="ARBA" id="ARBA00022475"/>
    </source>
</evidence>
<dbReference type="Pfam" id="PF01594">
    <property type="entry name" value="AI-2E_transport"/>
    <property type="match status" value="1"/>
</dbReference>
<evidence type="ECO:0000313" key="10">
    <source>
        <dbReference type="EMBL" id="QDZ15305.1"/>
    </source>
</evidence>
<gene>
    <name evidence="10" type="ORF">FPZ11_11520</name>
</gene>
<dbReference type="AlphaFoldDB" id="A0A5B8M6A9"/>
<dbReference type="OrthoDB" id="9784366at2"/>
<feature type="transmembrane region" description="Helical" evidence="9">
    <location>
        <begin position="83"/>
        <end position="104"/>
    </location>
</feature>
<keyword evidence="7 9" id="KW-0472">Membrane</keyword>
<evidence type="ECO:0000256" key="6">
    <source>
        <dbReference type="ARBA" id="ARBA00022989"/>
    </source>
</evidence>
<comment type="subcellular location">
    <subcellularLocation>
        <location evidence="1">Cell membrane</location>
        <topology evidence="1">Multi-pass membrane protein</topology>
    </subcellularLocation>
</comment>